<dbReference type="InterPro" id="IPR050099">
    <property type="entry name" value="SIS_GmhA/DiaA_subfam"/>
</dbReference>
<dbReference type="NCBIfam" id="TIGR00441">
    <property type="entry name" value="gmhA"/>
    <property type="match status" value="1"/>
</dbReference>
<name>A0A7Z6SS10_HELPX</name>
<keyword evidence="6 9" id="KW-0862">Zinc</keyword>
<sequence length="192" mass="20973">MIDDLIQKEFLAHKEALEKSLESLQEALKQSVHLLIETLENQGKILICGNGGSASDAQHFAAELTGHYKLERKGLSAISLNTDTSALTAIANDYGYEEVFARQVEALGNKEDVLIGISTSGNSKNVLKAYEKAKGLGMKTLSLVGRDGGKMKPLSDIALIVPSGDTPRIQEMHILMIHILCDCIERHFARKN</sequence>
<comment type="cofactor">
    <cofactor evidence="9">
        <name>Zn(2+)</name>
        <dbReference type="ChEBI" id="CHEBI:29105"/>
    </cofactor>
    <text evidence="9">Binds 1 zinc ion per subunit.</text>
</comment>
<dbReference type="SUPFAM" id="SSF53697">
    <property type="entry name" value="SIS domain"/>
    <property type="match status" value="1"/>
</dbReference>
<feature type="binding site" evidence="9">
    <location>
        <position position="123"/>
    </location>
    <ligand>
        <name>substrate</name>
    </ligand>
</feature>
<dbReference type="Proteomes" id="UP000272192">
    <property type="component" value="Unassembled WGS sequence"/>
</dbReference>
<gene>
    <name evidence="9 12" type="primary">gmhA</name>
    <name evidence="12" type="ORF">DB721_03710</name>
</gene>
<comment type="pathway">
    <text evidence="9">Carbohydrate biosynthesis; D-glycero-D-manno-heptose 7-phosphate biosynthesis; D-glycero-alpha-D-manno-heptose 7-phosphate and D-glycero-beta-D-manno-heptose 7-phosphate from sedoheptulose 7-phosphate: step 1/1.</text>
</comment>
<evidence type="ECO:0000256" key="1">
    <source>
        <dbReference type="ARBA" id="ARBA00000348"/>
    </source>
</evidence>
<evidence type="ECO:0000256" key="7">
    <source>
        <dbReference type="ARBA" id="ARBA00023235"/>
    </source>
</evidence>
<keyword evidence="5 9" id="KW-0479">Metal-binding</keyword>
<dbReference type="HAMAP" id="MF_00067">
    <property type="entry name" value="GmhA"/>
    <property type="match status" value="1"/>
</dbReference>
<comment type="catalytic activity">
    <reaction evidence="1 9">
        <text>2 D-sedoheptulose 7-phosphate = D-glycero-alpha-D-manno-heptose 7-phosphate + D-glycero-beta-D-manno-heptose 7-phosphate</text>
        <dbReference type="Rhea" id="RHEA:27489"/>
        <dbReference type="ChEBI" id="CHEBI:57483"/>
        <dbReference type="ChEBI" id="CHEBI:60203"/>
        <dbReference type="ChEBI" id="CHEBI:60204"/>
        <dbReference type="EC" id="5.3.1.28"/>
    </reaction>
</comment>
<dbReference type="GO" id="GO:0008270">
    <property type="term" value="F:zinc ion binding"/>
    <property type="evidence" value="ECO:0007669"/>
    <property type="project" value="UniProtKB-UniRule"/>
</dbReference>
<organism evidence="12 13">
    <name type="scientific">Helicobacter pylori</name>
    <name type="common">Campylobacter pylori</name>
    <dbReference type="NCBI Taxonomy" id="210"/>
    <lineage>
        <taxon>Bacteria</taxon>
        <taxon>Pseudomonadati</taxon>
        <taxon>Campylobacterota</taxon>
        <taxon>Epsilonproteobacteria</taxon>
        <taxon>Campylobacterales</taxon>
        <taxon>Helicobacteraceae</taxon>
        <taxon>Helicobacter</taxon>
    </lineage>
</organism>
<feature type="binding site" evidence="9">
    <location>
        <begin position="92"/>
        <end position="93"/>
    </location>
    <ligand>
        <name>substrate</name>
    </ligand>
</feature>
<feature type="binding site" evidence="9">
    <location>
        <position position="170"/>
    </location>
    <ligand>
        <name>Zn(2+)</name>
        <dbReference type="ChEBI" id="CHEBI:29105"/>
    </ligand>
</feature>
<dbReference type="InterPro" id="IPR001347">
    <property type="entry name" value="SIS_dom"/>
</dbReference>
<feature type="binding site" evidence="9">
    <location>
        <position position="59"/>
    </location>
    <ligand>
        <name>Zn(2+)</name>
        <dbReference type="ChEBI" id="CHEBI:29105"/>
    </ligand>
</feature>
<evidence type="ECO:0000313" key="12">
    <source>
        <dbReference type="EMBL" id="RKU95256.1"/>
    </source>
</evidence>
<comment type="similarity">
    <text evidence="3 9">Belongs to the SIS family. GmhA subfamily.</text>
</comment>
<feature type="binding site" evidence="9">
    <location>
        <position position="178"/>
    </location>
    <ligand>
        <name>Zn(2+)</name>
        <dbReference type="ChEBI" id="CHEBI:29105"/>
    </ligand>
</feature>
<evidence type="ECO:0000256" key="3">
    <source>
        <dbReference type="ARBA" id="ARBA00009894"/>
    </source>
</evidence>
<comment type="miscellaneous">
    <text evidence="9">The reaction produces a racemic mixture of D-glycero-alpha-D-manno-heptose 7-phosphate and D-glycero-beta-D-manno-heptose 7-phosphate.</text>
</comment>
<evidence type="ECO:0000256" key="9">
    <source>
        <dbReference type="HAMAP-Rule" id="MF_00067"/>
    </source>
</evidence>
<dbReference type="UniPathway" id="UPA00041">
    <property type="reaction ID" value="UER00436"/>
</dbReference>
<keyword evidence="10" id="KW-0175">Coiled coil</keyword>
<evidence type="ECO:0000256" key="10">
    <source>
        <dbReference type="SAM" id="Coils"/>
    </source>
</evidence>
<dbReference type="GO" id="GO:0097367">
    <property type="term" value="F:carbohydrate derivative binding"/>
    <property type="evidence" value="ECO:0007669"/>
    <property type="project" value="InterPro"/>
</dbReference>
<keyword evidence="8 9" id="KW-0119">Carbohydrate metabolism</keyword>
<feature type="binding site" evidence="9">
    <location>
        <position position="63"/>
    </location>
    <ligand>
        <name>Zn(2+)</name>
        <dbReference type="ChEBI" id="CHEBI:29105"/>
    </ligand>
</feature>
<dbReference type="Pfam" id="PF13580">
    <property type="entry name" value="SIS_2"/>
    <property type="match status" value="1"/>
</dbReference>
<dbReference type="CDD" id="cd05006">
    <property type="entry name" value="SIS_GmhA"/>
    <property type="match status" value="1"/>
</dbReference>
<dbReference type="GO" id="GO:0005975">
    <property type="term" value="P:carbohydrate metabolic process"/>
    <property type="evidence" value="ECO:0007669"/>
    <property type="project" value="UniProtKB-UniRule"/>
</dbReference>
<feature type="binding site" evidence="9">
    <location>
        <begin position="118"/>
        <end position="120"/>
    </location>
    <ligand>
        <name>substrate</name>
    </ligand>
</feature>
<evidence type="ECO:0000256" key="5">
    <source>
        <dbReference type="ARBA" id="ARBA00022723"/>
    </source>
</evidence>
<dbReference type="AlphaFoldDB" id="A0A7Z6SS10"/>
<dbReference type="PROSITE" id="PS51464">
    <property type="entry name" value="SIS"/>
    <property type="match status" value="1"/>
</dbReference>
<feature type="domain" description="SIS" evidence="11">
    <location>
        <begin position="35"/>
        <end position="192"/>
    </location>
</feature>
<dbReference type="InterPro" id="IPR035461">
    <property type="entry name" value="GmhA/DiaA"/>
</dbReference>
<feature type="binding site" evidence="9">
    <location>
        <begin position="50"/>
        <end position="52"/>
    </location>
    <ligand>
        <name>substrate</name>
    </ligand>
</feature>
<dbReference type="GO" id="GO:2001061">
    <property type="term" value="P:D-glycero-D-manno-heptose 7-phosphate biosynthetic process"/>
    <property type="evidence" value="ECO:0007669"/>
    <property type="project" value="UniProtKB-UniPathway"/>
</dbReference>
<dbReference type="EMBL" id="QELB01000065">
    <property type="protein sequence ID" value="RKU95256.1"/>
    <property type="molecule type" value="Genomic_DNA"/>
</dbReference>
<reference evidence="12 13" key="1">
    <citation type="submission" date="2018-04" db="EMBL/GenBank/DDBJ databases">
        <title>Complete genome sequences of Helicobacter pylori.</title>
        <authorList>
            <person name="Palau M."/>
            <person name="Minana-Galbis D."/>
        </authorList>
    </citation>
    <scope>NUCLEOTIDE SEQUENCE [LARGE SCALE GENOMIC DNA]</scope>
    <source>
        <strain evidence="12 13">B518</strain>
    </source>
</reference>
<proteinExistence type="inferred from homology"/>
<comment type="caution">
    <text evidence="12">The sequence shown here is derived from an EMBL/GenBank/DDBJ whole genome shotgun (WGS) entry which is preliminary data.</text>
</comment>
<feature type="binding site" evidence="9">
    <location>
        <position position="63"/>
    </location>
    <ligand>
        <name>substrate</name>
    </ligand>
</feature>
<feature type="coiled-coil region" evidence="10">
    <location>
        <begin position="7"/>
        <end position="34"/>
    </location>
</feature>
<comment type="function">
    <text evidence="9">Catalyzes the isomerization of sedoheptulose 7-phosphate in D-glycero-D-manno-heptose 7-phosphate.</text>
</comment>
<dbReference type="GO" id="GO:0008968">
    <property type="term" value="F:D-sedoheptulose 7-phosphate isomerase activity"/>
    <property type="evidence" value="ECO:0007669"/>
    <property type="project" value="UniProtKB-UniRule"/>
</dbReference>
<dbReference type="InterPro" id="IPR046348">
    <property type="entry name" value="SIS_dom_sf"/>
</dbReference>
<accession>A0A7Z6SS10</accession>
<dbReference type="InterPro" id="IPR004515">
    <property type="entry name" value="Phosphoheptose_Isoase"/>
</dbReference>
<comment type="subcellular location">
    <subcellularLocation>
        <location evidence="2 9">Cytoplasm</location>
    </subcellularLocation>
</comment>
<dbReference type="PANTHER" id="PTHR30390:SF6">
    <property type="entry name" value="DNAA INITIATOR-ASSOCIATING PROTEIN DIAA"/>
    <property type="match status" value="1"/>
</dbReference>
<evidence type="ECO:0000259" key="11">
    <source>
        <dbReference type="PROSITE" id="PS51464"/>
    </source>
</evidence>
<evidence type="ECO:0000256" key="2">
    <source>
        <dbReference type="ARBA" id="ARBA00004496"/>
    </source>
</evidence>
<evidence type="ECO:0000256" key="4">
    <source>
        <dbReference type="ARBA" id="ARBA00022490"/>
    </source>
</evidence>
<feature type="binding site" evidence="9">
    <location>
        <position position="170"/>
    </location>
    <ligand>
        <name>substrate</name>
    </ligand>
</feature>
<keyword evidence="7 9" id="KW-0413">Isomerase</keyword>
<keyword evidence="4 9" id="KW-0963">Cytoplasm</keyword>
<protein>
    <recommendedName>
        <fullName evidence="9">Phosphoheptose isomerase</fullName>
        <ecNumber evidence="9">5.3.1.28</ecNumber>
    </recommendedName>
    <alternativeName>
        <fullName evidence="9">Sedoheptulose 7-phosphate isomerase</fullName>
    </alternativeName>
</protein>
<evidence type="ECO:0000256" key="6">
    <source>
        <dbReference type="ARBA" id="ARBA00022833"/>
    </source>
</evidence>
<dbReference type="PANTHER" id="PTHR30390">
    <property type="entry name" value="SEDOHEPTULOSE 7-PHOSPHATE ISOMERASE / DNAA INITIATOR-ASSOCIATING FACTOR FOR REPLICATION INITIATION"/>
    <property type="match status" value="1"/>
</dbReference>
<dbReference type="GO" id="GO:0005737">
    <property type="term" value="C:cytoplasm"/>
    <property type="evidence" value="ECO:0007669"/>
    <property type="project" value="UniProtKB-SubCell"/>
</dbReference>
<dbReference type="Gene3D" id="3.40.50.10490">
    <property type="entry name" value="Glucose-6-phosphate isomerase like protein, domain 1"/>
    <property type="match status" value="1"/>
</dbReference>
<evidence type="ECO:0000313" key="13">
    <source>
        <dbReference type="Proteomes" id="UP000272192"/>
    </source>
</evidence>
<evidence type="ECO:0000256" key="8">
    <source>
        <dbReference type="ARBA" id="ARBA00023277"/>
    </source>
</evidence>
<dbReference type="EC" id="5.3.1.28" evidence="9"/>